<gene>
    <name evidence="17" type="ORF">CVT25_010795</name>
</gene>
<keyword evidence="18" id="KW-1185">Reference proteome</keyword>
<feature type="domain" description="COPA/B TPR" evidence="16">
    <location>
        <begin position="602"/>
        <end position="785"/>
    </location>
</feature>
<evidence type="ECO:0000256" key="4">
    <source>
        <dbReference type="ARBA" id="ARBA00022490"/>
    </source>
</evidence>
<dbReference type="SMART" id="SM00320">
    <property type="entry name" value="WD40"/>
    <property type="match status" value="7"/>
</dbReference>
<reference evidence="17 18" key="1">
    <citation type="journal article" date="2018" name="Evol. Lett.">
        <title>Horizontal gene cluster transfer increased hallucinogenic mushroom diversity.</title>
        <authorList>
            <person name="Reynolds H.T."/>
            <person name="Vijayakumar V."/>
            <person name="Gluck-Thaler E."/>
            <person name="Korotkin H.B."/>
            <person name="Matheny P.B."/>
            <person name="Slot J.C."/>
        </authorList>
    </citation>
    <scope>NUCLEOTIDE SEQUENCE [LARGE SCALE GENOMIC DNA]</scope>
    <source>
        <strain evidence="17 18">2631</strain>
    </source>
</reference>
<dbReference type="FunFam" id="2.130.10.10:FF:000016">
    <property type="entry name" value="Coatomer alpha subunit, putative"/>
    <property type="match status" value="1"/>
</dbReference>
<comment type="subcellular location">
    <subcellularLocation>
        <location evidence="1 13">Cytoplasmic vesicle</location>
        <location evidence="1 13">COPI-coated vesicle membrane</location>
        <topology evidence="1 13">Peripheral membrane protein</topology>
        <orientation evidence="1 13">Cytoplasmic side</orientation>
    </subcellularLocation>
    <subcellularLocation>
        <location evidence="13">Golgi apparatus membrane</location>
        <topology evidence="13">Peripheral membrane protein</topology>
        <orientation evidence="13">Cytoplasmic side</orientation>
    </subcellularLocation>
    <text evidence="13">The coatomer is cytoplasmic or polymerized on the cytoplasmic side of the Golgi, as well as on the vesicles/buds originating from it.</text>
</comment>
<dbReference type="SUPFAM" id="SSF50952">
    <property type="entry name" value="Soluble quinoprotein glucose dehydrogenase"/>
    <property type="match status" value="1"/>
</dbReference>
<evidence type="ECO:0000313" key="18">
    <source>
        <dbReference type="Proteomes" id="UP000283269"/>
    </source>
</evidence>
<keyword evidence="8 13" id="KW-0653">Protein transport</keyword>
<feature type="repeat" description="WD" evidence="14">
    <location>
        <begin position="223"/>
        <end position="264"/>
    </location>
</feature>
<comment type="subunit">
    <text evidence="13">Oligomeric complex that consists of at least the alpha, beta, beta', gamma, delta, epsilon and zeta subunits.</text>
</comment>
<keyword evidence="5 14" id="KW-0853">WD repeat</keyword>
<dbReference type="PIRSF" id="PIRSF005567">
    <property type="entry name" value="Coatomer_beta'_subunit"/>
    <property type="match status" value="1"/>
</dbReference>
<accession>A0A409WF92</accession>
<dbReference type="SUPFAM" id="SSF50978">
    <property type="entry name" value="WD40 repeat-like"/>
    <property type="match status" value="1"/>
</dbReference>
<feature type="repeat" description="WD" evidence="14">
    <location>
        <begin position="179"/>
        <end position="222"/>
    </location>
</feature>
<dbReference type="GO" id="GO:0006890">
    <property type="term" value="P:retrograde vesicle-mediated transport, Golgi to endoplasmic reticulum"/>
    <property type="evidence" value="ECO:0007669"/>
    <property type="project" value="TreeGrafter"/>
</dbReference>
<dbReference type="PROSITE" id="PS50294">
    <property type="entry name" value="WD_REPEATS_REGION"/>
    <property type="match status" value="4"/>
</dbReference>
<dbReference type="EMBL" id="NHYD01003442">
    <property type="protein sequence ID" value="PPQ77167.1"/>
    <property type="molecule type" value="Genomic_DNA"/>
</dbReference>
<protein>
    <recommendedName>
        <fullName evidence="13">Coatomer subunit beta'</fullName>
    </recommendedName>
</protein>
<dbReference type="STRING" id="93625.A0A409WF92"/>
<dbReference type="InterPro" id="IPR056176">
    <property type="entry name" value="TPR_COPA_B"/>
</dbReference>
<dbReference type="InterPro" id="IPR036322">
    <property type="entry name" value="WD40_repeat_dom_sf"/>
</dbReference>
<dbReference type="GO" id="GO:0006886">
    <property type="term" value="P:intracellular protein transport"/>
    <property type="evidence" value="ECO:0007669"/>
    <property type="project" value="UniProtKB-UniRule"/>
</dbReference>
<dbReference type="InterPro" id="IPR001680">
    <property type="entry name" value="WD40_rpt"/>
</dbReference>
<comment type="caution">
    <text evidence="17">The sequence shown here is derived from an EMBL/GenBank/DDBJ whole genome shotgun (WGS) entry which is preliminary data.</text>
</comment>
<feature type="repeat" description="WD" evidence="14">
    <location>
        <begin position="136"/>
        <end position="178"/>
    </location>
</feature>
<evidence type="ECO:0000259" key="15">
    <source>
        <dbReference type="Pfam" id="PF04053"/>
    </source>
</evidence>
<feature type="domain" description="COPA/B second beta-propeller" evidence="15">
    <location>
        <begin position="335"/>
        <end position="585"/>
    </location>
</feature>
<dbReference type="Pfam" id="PF04053">
    <property type="entry name" value="B-prop_COPA_B_2nd"/>
    <property type="match status" value="1"/>
</dbReference>
<dbReference type="InterPro" id="IPR016453">
    <property type="entry name" value="COPB2"/>
</dbReference>
<evidence type="ECO:0000256" key="8">
    <source>
        <dbReference type="ARBA" id="ARBA00022927"/>
    </source>
</evidence>
<evidence type="ECO:0000256" key="10">
    <source>
        <dbReference type="ARBA" id="ARBA00023136"/>
    </source>
</evidence>
<dbReference type="FunFam" id="1.25.40.470:FF:000001">
    <property type="entry name" value="Coatomer subunit beta"/>
    <property type="match status" value="1"/>
</dbReference>
<dbReference type="PROSITE" id="PS50082">
    <property type="entry name" value="WD_REPEATS_2"/>
    <property type="match status" value="5"/>
</dbReference>
<dbReference type="InterPro" id="IPR006692">
    <property type="entry name" value="Beta-prop_COPA/B_2nd"/>
</dbReference>
<dbReference type="PANTHER" id="PTHR19876">
    <property type="entry name" value="COATOMER"/>
    <property type="match status" value="1"/>
</dbReference>
<evidence type="ECO:0000256" key="9">
    <source>
        <dbReference type="ARBA" id="ARBA00023034"/>
    </source>
</evidence>
<dbReference type="PRINTS" id="PR00320">
    <property type="entry name" value="GPROTEINBRPT"/>
</dbReference>
<dbReference type="InterPro" id="IPR015943">
    <property type="entry name" value="WD40/YVTN_repeat-like_dom_sf"/>
</dbReference>
<dbReference type="InParanoid" id="A0A409WF92"/>
<evidence type="ECO:0000256" key="6">
    <source>
        <dbReference type="ARBA" id="ARBA00022737"/>
    </source>
</evidence>
<evidence type="ECO:0000256" key="13">
    <source>
        <dbReference type="PIRNR" id="PIRNR005567"/>
    </source>
</evidence>
<dbReference type="InterPro" id="IPR020472">
    <property type="entry name" value="WD40_PAC1"/>
</dbReference>
<dbReference type="GO" id="GO:0000139">
    <property type="term" value="C:Golgi membrane"/>
    <property type="evidence" value="ECO:0007669"/>
    <property type="project" value="UniProtKB-SubCell"/>
</dbReference>
<comment type="function">
    <text evidence="12 13">The coatomer is a cytosolic protein complex that binds to dilysine motifs and reversibly associates with Golgi non-clathrin-coated vesicles, which further mediate biosynthetic protein transport from the ER, via the Golgi up to the trans Golgi network. Coatomer complex is required for budding from Golgi membranes, and is essential for the retrograde Golgi-to-ER transport of dilysine-tagged proteins.</text>
</comment>
<keyword evidence="6" id="KW-0677">Repeat</keyword>
<dbReference type="OrthoDB" id="10261470at2759"/>
<keyword evidence="4 13" id="KW-0963">Cytoplasm</keyword>
<dbReference type="Pfam" id="PF23953">
    <property type="entry name" value="TPR_COPA_B"/>
    <property type="match status" value="1"/>
</dbReference>
<comment type="similarity">
    <text evidence="2 13">Belongs to the WD repeat COPB2 family.</text>
</comment>
<evidence type="ECO:0000256" key="5">
    <source>
        <dbReference type="ARBA" id="ARBA00022574"/>
    </source>
</evidence>
<dbReference type="Pfam" id="PF00400">
    <property type="entry name" value="WD40"/>
    <property type="match status" value="6"/>
</dbReference>
<dbReference type="PANTHER" id="PTHR19876:SF2">
    <property type="entry name" value="COATOMER SUBUNIT BETA"/>
    <property type="match status" value="1"/>
</dbReference>
<keyword evidence="9 13" id="KW-0333">Golgi apparatus</keyword>
<evidence type="ECO:0000313" key="17">
    <source>
        <dbReference type="EMBL" id="PPQ77167.1"/>
    </source>
</evidence>
<evidence type="ECO:0000256" key="3">
    <source>
        <dbReference type="ARBA" id="ARBA00022448"/>
    </source>
</evidence>
<proteinExistence type="inferred from homology"/>
<evidence type="ECO:0000256" key="14">
    <source>
        <dbReference type="PROSITE-ProRule" id="PRU00221"/>
    </source>
</evidence>
<dbReference type="GO" id="GO:0030126">
    <property type="term" value="C:COPI vesicle coat"/>
    <property type="evidence" value="ECO:0007669"/>
    <property type="project" value="TreeGrafter"/>
</dbReference>
<dbReference type="InterPro" id="IPR050844">
    <property type="entry name" value="Coatomer_complex_subunit"/>
</dbReference>
<name>A0A409WF92_PSICY</name>
<feature type="repeat" description="WD" evidence="14">
    <location>
        <begin position="9"/>
        <end position="50"/>
    </location>
</feature>
<dbReference type="CDD" id="cd00200">
    <property type="entry name" value="WD40"/>
    <property type="match status" value="1"/>
</dbReference>
<dbReference type="GO" id="GO:0006888">
    <property type="term" value="P:endoplasmic reticulum to Golgi vesicle-mediated transport"/>
    <property type="evidence" value="ECO:0007669"/>
    <property type="project" value="TreeGrafter"/>
</dbReference>
<evidence type="ECO:0000256" key="12">
    <source>
        <dbReference type="ARBA" id="ARBA00025536"/>
    </source>
</evidence>
<keyword evidence="11 13" id="KW-0968">Cytoplasmic vesicle</keyword>
<dbReference type="InterPro" id="IPR011041">
    <property type="entry name" value="Quinoprot_gluc/sorb_DH_b-prop"/>
</dbReference>
<dbReference type="FunCoup" id="A0A409WF92">
    <property type="interactions" value="633"/>
</dbReference>
<dbReference type="GO" id="GO:0006891">
    <property type="term" value="P:intra-Golgi vesicle-mediated transport"/>
    <property type="evidence" value="ECO:0007669"/>
    <property type="project" value="TreeGrafter"/>
</dbReference>
<feature type="repeat" description="WD" evidence="14">
    <location>
        <begin position="93"/>
        <end position="125"/>
    </location>
</feature>
<evidence type="ECO:0000256" key="7">
    <source>
        <dbReference type="ARBA" id="ARBA00022892"/>
    </source>
</evidence>
<evidence type="ECO:0000256" key="11">
    <source>
        <dbReference type="ARBA" id="ARBA00023329"/>
    </source>
</evidence>
<dbReference type="Gene3D" id="1.25.40.470">
    <property type="match status" value="1"/>
</dbReference>
<organism evidence="17 18">
    <name type="scientific">Psilocybe cyanescens</name>
    <dbReference type="NCBI Taxonomy" id="93625"/>
    <lineage>
        <taxon>Eukaryota</taxon>
        <taxon>Fungi</taxon>
        <taxon>Dikarya</taxon>
        <taxon>Basidiomycota</taxon>
        <taxon>Agaricomycotina</taxon>
        <taxon>Agaricomycetes</taxon>
        <taxon>Agaricomycetidae</taxon>
        <taxon>Agaricales</taxon>
        <taxon>Agaricineae</taxon>
        <taxon>Strophariaceae</taxon>
        <taxon>Psilocybe</taxon>
    </lineage>
</organism>
<keyword evidence="7 13" id="KW-0931">ER-Golgi transport</keyword>
<dbReference type="Proteomes" id="UP000283269">
    <property type="component" value="Unassembled WGS sequence"/>
</dbReference>
<keyword evidence="3 13" id="KW-0813">Transport</keyword>
<dbReference type="CDD" id="cd22947">
    <property type="entry name" value="Coatomer_WDAD_beta-like"/>
    <property type="match status" value="1"/>
</dbReference>
<sequence length="833" mass="92591">MLLDLNKKLLSRSDRVKGVDFHPTEPWLLTGLYNGSVNIYDHETGAIVKTFEVAEVPVRCVKFIPRKNWFVAGSDDFQLRVFNYNTHEKIAAFEAHPDYIRCLTVHPTASIVLTGSDDMTIKAWDWDKGWKNIQVYEGHTHFIMNIVFNPKDSNTFVSACLDRTVKMWSLGSSTANFTMEAHDKGVNYVDFYPGADKPYLVTTGDDKTVRVWDYLSKSCVQTMEGHTNNVSFAVFHPNLPIIISGSEDGTVKIWNSGTYRVENTLSYALERAWCVALRKDANELAVGFDDGVVVVKLGRDEPTLSMDPSGKLIYTRNHDVISGNLQTISQPDEDSLSPVADGTRLSLSTKEIGSTEIFATSIMHSPNGRFVTVVGDGEYIVYTALAWRNKSFGNGISFAWAPDSNTYAVLENKVKLKVYKNFKERPGVGMKGAGSWSIESIHGGTLLAARGNGFIMFWDWESGEIVRRIDVDAKNVFWSGTGSLVAIASEESFYILRFDRDAYNAKLEEGAEITDEGVEEAFEVVADVQESVKSAKWVGDCFIYTTATNRLCYFVGSESYTISPFDTSLYLLGYIPAHNRVYLADKELNIYGYSLSLNVVEYQTAILRGDMDTAADILPTLPKDQLNKVARFLEGRDLKELAIQVTADPDHKFDLALSLDDLEIAAEIARSVPENESEVKWKALGDRALTVWRFDLAKESFEKANDLSASMLLLLAIGDREGLAALAKSAAEKGQNNLAFAITLQLGDAAACVDLLTNTQRAPEAALFARTYAPRLVPKAVESWKADLAAKNRSKISATIADPSQNPELFEEGWEDVLAREEELLSCSYIPFI</sequence>
<dbReference type="AlphaFoldDB" id="A0A409WF92"/>
<keyword evidence="10 13" id="KW-0472">Membrane</keyword>
<evidence type="ECO:0000256" key="2">
    <source>
        <dbReference type="ARBA" id="ARBA00010844"/>
    </source>
</evidence>
<evidence type="ECO:0000256" key="1">
    <source>
        <dbReference type="ARBA" id="ARBA00004347"/>
    </source>
</evidence>
<evidence type="ECO:0000259" key="16">
    <source>
        <dbReference type="Pfam" id="PF23953"/>
    </source>
</evidence>
<dbReference type="Gene3D" id="2.130.10.10">
    <property type="entry name" value="YVTN repeat-like/Quinoprotein amine dehydrogenase"/>
    <property type="match status" value="1"/>
</dbReference>
<dbReference type="GO" id="GO:0005198">
    <property type="term" value="F:structural molecule activity"/>
    <property type="evidence" value="ECO:0007669"/>
    <property type="project" value="UniProtKB-UniRule"/>
</dbReference>